<evidence type="ECO:0000256" key="3">
    <source>
        <dbReference type="ARBA" id="ARBA00022516"/>
    </source>
</evidence>
<organism evidence="13 14">
    <name type="scientific">Zophobas morio</name>
    <dbReference type="NCBI Taxonomy" id="2755281"/>
    <lineage>
        <taxon>Eukaryota</taxon>
        <taxon>Metazoa</taxon>
        <taxon>Ecdysozoa</taxon>
        <taxon>Arthropoda</taxon>
        <taxon>Hexapoda</taxon>
        <taxon>Insecta</taxon>
        <taxon>Pterygota</taxon>
        <taxon>Neoptera</taxon>
        <taxon>Endopterygota</taxon>
        <taxon>Coleoptera</taxon>
        <taxon>Polyphaga</taxon>
        <taxon>Cucujiformia</taxon>
        <taxon>Tenebrionidae</taxon>
        <taxon>Zophobas</taxon>
    </lineage>
</organism>
<dbReference type="EMBL" id="JALNTZ010000009">
    <property type="protein sequence ID" value="KAJ3641609.1"/>
    <property type="molecule type" value="Genomic_DNA"/>
</dbReference>
<evidence type="ECO:0000259" key="11">
    <source>
        <dbReference type="Pfam" id="PF03015"/>
    </source>
</evidence>
<accession>A0AA38HUW4</accession>
<dbReference type="EC" id="1.2.1.84" evidence="10"/>
<dbReference type="PANTHER" id="PTHR11011:SF60">
    <property type="entry name" value="FATTY ACYL-COA REDUCTASE-RELATED"/>
    <property type="match status" value="1"/>
</dbReference>
<evidence type="ECO:0000256" key="6">
    <source>
        <dbReference type="ARBA" id="ARBA00022989"/>
    </source>
</evidence>
<dbReference type="GO" id="GO:0035336">
    <property type="term" value="P:long-chain fatty-acyl-CoA metabolic process"/>
    <property type="evidence" value="ECO:0007669"/>
    <property type="project" value="TreeGrafter"/>
</dbReference>
<dbReference type="GO" id="GO:0102965">
    <property type="term" value="F:alcohol-forming long-chain fatty acyl-CoA reductase activity"/>
    <property type="evidence" value="ECO:0007669"/>
    <property type="project" value="UniProtKB-EC"/>
</dbReference>
<dbReference type="SUPFAM" id="SSF51735">
    <property type="entry name" value="NAD(P)-binding Rossmann-fold domains"/>
    <property type="match status" value="1"/>
</dbReference>
<evidence type="ECO:0000313" key="13">
    <source>
        <dbReference type="EMBL" id="KAJ3641609.1"/>
    </source>
</evidence>
<feature type="transmembrane region" description="Helical" evidence="10">
    <location>
        <begin position="354"/>
        <end position="372"/>
    </location>
</feature>
<dbReference type="AlphaFoldDB" id="A0AA38HUW4"/>
<evidence type="ECO:0000256" key="9">
    <source>
        <dbReference type="ARBA" id="ARBA00052530"/>
    </source>
</evidence>
<dbReference type="Pfam" id="PF03015">
    <property type="entry name" value="Sterile"/>
    <property type="match status" value="1"/>
</dbReference>
<dbReference type="FunFam" id="3.40.50.720:FF:000143">
    <property type="entry name" value="Fatty acyl-CoA reductase"/>
    <property type="match status" value="1"/>
</dbReference>
<evidence type="ECO:0000256" key="8">
    <source>
        <dbReference type="ARBA" id="ARBA00023136"/>
    </source>
</evidence>
<dbReference type="GO" id="GO:0080019">
    <property type="term" value="F:alcohol-forming very long-chain fatty acyl-CoA reductase activity"/>
    <property type="evidence" value="ECO:0007669"/>
    <property type="project" value="InterPro"/>
</dbReference>
<dbReference type="GO" id="GO:0016020">
    <property type="term" value="C:membrane"/>
    <property type="evidence" value="ECO:0007669"/>
    <property type="project" value="UniProtKB-SubCell"/>
</dbReference>
<proteinExistence type="inferred from homology"/>
<feature type="domain" description="Fatty acyl-CoA reductase C-terminal" evidence="11">
    <location>
        <begin position="356"/>
        <end position="446"/>
    </location>
</feature>
<comment type="function">
    <text evidence="10">Catalyzes the reduction of fatty acyl-CoA to fatty alcohols.</text>
</comment>
<protein>
    <recommendedName>
        <fullName evidence="10">Fatty acyl-CoA reductase</fullName>
        <ecNumber evidence="10">1.2.1.84</ecNumber>
    </recommendedName>
</protein>
<evidence type="ECO:0000256" key="5">
    <source>
        <dbReference type="ARBA" id="ARBA00022857"/>
    </source>
</evidence>
<keyword evidence="14" id="KW-1185">Reference proteome</keyword>
<comment type="similarity">
    <text evidence="2 10">Belongs to the fatty acyl-CoA reductase family.</text>
</comment>
<comment type="subcellular location">
    <subcellularLocation>
        <location evidence="1">Membrane</location>
        <topology evidence="1">Multi-pass membrane protein</topology>
    </subcellularLocation>
</comment>
<sequence>MSVSEVQEFFKNQTVFITGSTGLLGKLVFRKLLATCDVKKIFLLLREKKGRSVEERVERLLESICFGNLESEKSRFIEKVFIMKGDCGLPGFGLSQDDRNLLVQETTCVIHSAATVRFDEHLRTAAYVNIRAVQDLVGLAKEMVNLRVVVYVSTAYSNSNQKYFISEKFYKPPMKAQELMQLIKTLDDETLKSVTSELLNSWPNTYTFTKAIAENVIKDEGQNMPIAIVRPGVLMGTCQEPEPGWIDVIQGNTAFFIGTLLGIIHCQMVHDNVVAMVPLDYAVNNILSSAWYTSTKSTNPTIYNLVGSGNNVITSANLRAFGKSLSRLYASVYAVSPYFLITTKKKYVLKFYQFWLHLVPAYAVDLIMLCLGKQRKFAKMYQKFHAVCEAVEFFTLNWWIFETTNTDILWKALNEKDRQLFPFNTELLDWERYVENCAIYGRVHLVHDPLETVPQGKRRQMLLKLLFGCIFLLLGCLLCYLLYCLFY</sequence>
<gene>
    <name evidence="13" type="ORF">Zmor_028109</name>
</gene>
<keyword evidence="4 10" id="KW-0812">Transmembrane</keyword>
<dbReference type="InterPro" id="IPR036291">
    <property type="entry name" value="NAD(P)-bd_dom_sf"/>
</dbReference>
<feature type="transmembrane region" description="Helical" evidence="10">
    <location>
        <begin position="465"/>
        <end position="483"/>
    </location>
</feature>
<evidence type="ECO:0000313" key="14">
    <source>
        <dbReference type="Proteomes" id="UP001168821"/>
    </source>
</evidence>
<dbReference type="PANTHER" id="PTHR11011">
    <property type="entry name" value="MALE STERILITY PROTEIN 2-RELATED"/>
    <property type="match status" value="1"/>
</dbReference>
<feature type="domain" description="Thioester reductase (TE)" evidence="12">
    <location>
        <begin position="17"/>
        <end position="286"/>
    </location>
</feature>
<name>A0AA38HUW4_9CUCU</name>
<keyword evidence="5 10" id="KW-0521">NADP</keyword>
<dbReference type="Pfam" id="PF07993">
    <property type="entry name" value="NAD_binding_4"/>
    <property type="match status" value="1"/>
</dbReference>
<comment type="caution">
    <text evidence="13">The sequence shown here is derived from an EMBL/GenBank/DDBJ whole genome shotgun (WGS) entry which is preliminary data.</text>
</comment>
<keyword evidence="3 10" id="KW-0444">Lipid biosynthesis</keyword>
<dbReference type="InterPro" id="IPR026055">
    <property type="entry name" value="FAR"/>
</dbReference>
<dbReference type="Gene3D" id="3.40.50.720">
    <property type="entry name" value="NAD(P)-binding Rossmann-like Domain"/>
    <property type="match status" value="1"/>
</dbReference>
<dbReference type="CDD" id="cd09071">
    <property type="entry name" value="FAR_C"/>
    <property type="match status" value="1"/>
</dbReference>
<evidence type="ECO:0000259" key="12">
    <source>
        <dbReference type="Pfam" id="PF07993"/>
    </source>
</evidence>
<evidence type="ECO:0000256" key="1">
    <source>
        <dbReference type="ARBA" id="ARBA00004141"/>
    </source>
</evidence>
<dbReference type="CDD" id="cd05236">
    <property type="entry name" value="FAR-N_SDR_e"/>
    <property type="match status" value="1"/>
</dbReference>
<keyword evidence="6 10" id="KW-1133">Transmembrane helix</keyword>
<comment type="catalytic activity">
    <reaction evidence="9 10">
        <text>a long-chain fatty acyl-CoA + 2 NADPH + 2 H(+) = a long-chain primary fatty alcohol + 2 NADP(+) + CoA</text>
        <dbReference type="Rhea" id="RHEA:52716"/>
        <dbReference type="ChEBI" id="CHEBI:15378"/>
        <dbReference type="ChEBI" id="CHEBI:57287"/>
        <dbReference type="ChEBI" id="CHEBI:57783"/>
        <dbReference type="ChEBI" id="CHEBI:58349"/>
        <dbReference type="ChEBI" id="CHEBI:77396"/>
        <dbReference type="ChEBI" id="CHEBI:83139"/>
        <dbReference type="EC" id="1.2.1.84"/>
    </reaction>
</comment>
<keyword evidence="10" id="KW-0560">Oxidoreductase</keyword>
<evidence type="ECO:0000256" key="7">
    <source>
        <dbReference type="ARBA" id="ARBA00023098"/>
    </source>
</evidence>
<dbReference type="GO" id="GO:0005777">
    <property type="term" value="C:peroxisome"/>
    <property type="evidence" value="ECO:0007669"/>
    <property type="project" value="TreeGrafter"/>
</dbReference>
<dbReference type="Proteomes" id="UP001168821">
    <property type="component" value="Unassembled WGS sequence"/>
</dbReference>
<dbReference type="InterPro" id="IPR013120">
    <property type="entry name" value="FAR_NAD-bd"/>
</dbReference>
<keyword evidence="7 10" id="KW-0443">Lipid metabolism</keyword>
<evidence type="ECO:0000256" key="2">
    <source>
        <dbReference type="ARBA" id="ARBA00005928"/>
    </source>
</evidence>
<evidence type="ECO:0000256" key="10">
    <source>
        <dbReference type="RuleBase" id="RU363097"/>
    </source>
</evidence>
<evidence type="ECO:0000256" key="4">
    <source>
        <dbReference type="ARBA" id="ARBA00022692"/>
    </source>
</evidence>
<dbReference type="InterPro" id="IPR033640">
    <property type="entry name" value="FAR_C"/>
</dbReference>
<reference evidence="13" key="1">
    <citation type="journal article" date="2023" name="G3 (Bethesda)">
        <title>Whole genome assemblies of Zophobas morio and Tenebrio molitor.</title>
        <authorList>
            <person name="Kaur S."/>
            <person name="Stinson S.A."/>
            <person name="diCenzo G.C."/>
        </authorList>
    </citation>
    <scope>NUCLEOTIDE SEQUENCE</scope>
    <source>
        <strain evidence="13">QUZm001</strain>
    </source>
</reference>
<keyword evidence="8 10" id="KW-0472">Membrane</keyword>